<reference evidence="1 2" key="1">
    <citation type="submission" date="2016-10" db="EMBL/GenBank/DDBJ databases">
        <authorList>
            <person name="de Groot N.N."/>
        </authorList>
    </citation>
    <scope>NUCLEOTIDE SEQUENCE [LARGE SCALE GENOMIC DNA]</scope>
    <source>
        <strain evidence="1 2">M79</strain>
    </source>
</reference>
<gene>
    <name evidence="1" type="ORF">SAMN05216438_1135</name>
</gene>
<sequence length="115" mass="13582">MIVKDVYDLLCPICKIFMYHLPLNFEAKETFILLTETYSVRTSLASNVSHAKREEVQLMITYDDNTVPDELENKINTILESHYYYQTTGRHDYVSEIDKFQATLKYQKINFKKGD</sequence>
<organism evidence="1 2">
    <name type="scientific">Lactococcus garvieae</name>
    <dbReference type="NCBI Taxonomy" id="1363"/>
    <lineage>
        <taxon>Bacteria</taxon>
        <taxon>Bacillati</taxon>
        <taxon>Bacillota</taxon>
        <taxon>Bacilli</taxon>
        <taxon>Lactobacillales</taxon>
        <taxon>Streptococcaceae</taxon>
        <taxon>Lactococcus</taxon>
    </lineage>
</organism>
<evidence type="ECO:0000313" key="1">
    <source>
        <dbReference type="EMBL" id="SFL49292.1"/>
    </source>
</evidence>
<dbReference type="AlphaFoldDB" id="A0A1I4I4F0"/>
<protein>
    <submittedName>
        <fullName evidence="1">Uncharacterized protein</fullName>
    </submittedName>
</protein>
<dbReference type="Proteomes" id="UP000181969">
    <property type="component" value="Unassembled WGS sequence"/>
</dbReference>
<dbReference type="EMBL" id="FOTJ01000013">
    <property type="protein sequence ID" value="SFL49292.1"/>
    <property type="molecule type" value="Genomic_DNA"/>
</dbReference>
<proteinExistence type="predicted"/>
<accession>A0A1I4I4F0</accession>
<name>A0A1I4I4F0_9LACT</name>
<evidence type="ECO:0000313" key="2">
    <source>
        <dbReference type="Proteomes" id="UP000181969"/>
    </source>
</evidence>